<dbReference type="Pfam" id="PF13499">
    <property type="entry name" value="EF-hand_7"/>
    <property type="match status" value="1"/>
</dbReference>
<comment type="caution">
    <text evidence="7">The sequence shown here is derived from an EMBL/GenBank/DDBJ whole genome shotgun (WGS) entry which is preliminary data.</text>
</comment>
<dbReference type="Proteomes" id="UP001152888">
    <property type="component" value="Unassembled WGS sequence"/>
</dbReference>
<feature type="region of interest" description="Disordered" evidence="5">
    <location>
        <begin position="117"/>
        <end position="215"/>
    </location>
</feature>
<evidence type="ECO:0000256" key="4">
    <source>
        <dbReference type="ARBA" id="ARBA00023211"/>
    </source>
</evidence>
<dbReference type="PROSITE" id="PS00018">
    <property type="entry name" value="EF_HAND_1"/>
    <property type="match status" value="2"/>
</dbReference>
<dbReference type="InterPro" id="IPR011992">
    <property type="entry name" value="EF-hand-dom_pair"/>
</dbReference>
<dbReference type="InterPro" id="IPR018247">
    <property type="entry name" value="EF_Hand_1_Ca_BS"/>
</dbReference>
<dbReference type="PROSITE" id="PS50222">
    <property type="entry name" value="EF_HAND_2"/>
    <property type="match status" value="2"/>
</dbReference>
<sequence length="215" mass="24818">MLKDKLVTIDPETNKVKYQTTFEIKSDKLNSVQGASTVVETLYRNKTSLEAIFRIIDKDNSGYISLDEFTEACSLIKEHMPCPMTHEQLEEICRLMDLNKDGQVDLNEFLESFRMVDPESRKKNQPCSPEPYRNEINCRPNKPPEIEDQKGQDNQETENQLKDTDKSEEQDKNSSVTVMVHSDPKEEMEQNSKNTNHKNTLQMSPVLSCRRGSQI</sequence>
<dbReference type="InterPro" id="IPR051134">
    <property type="entry name" value="PPP_phosphatase"/>
</dbReference>
<dbReference type="OrthoDB" id="442428at2759"/>
<feature type="domain" description="EF-hand" evidence="6">
    <location>
        <begin position="84"/>
        <end position="119"/>
    </location>
</feature>
<reference evidence="7" key="1">
    <citation type="submission" date="2022-03" db="EMBL/GenBank/DDBJ databases">
        <authorList>
            <person name="Sayadi A."/>
        </authorList>
    </citation>
    <scope>NUCLEOTIDE SEQUENCE</scope>
</reference>
<feature type="compositionally biased region" description="Basic and acidic residues" evidence="5">
    <location>
        <begin position="142"/>
        <end position="172"/>
    </location>
</feature>
<dbReference type="SUPFAM" id="SSF47473">
    <property type="entry name" value="EF-hand"/>
    <property type="match status" value="1"/>
</dbReference>
<gene>
    <name evidence="7" type="ORF">ACAOBT_LOCUS25865</name>
</gene>
<name>A0A9P0LLB2_ACAOB</name>
<proteinExistence type="predicted"/>
<evidence type="ECO:0000256" key="2">
    <source>
        <dbReference type="ARBA" id="ARBA00022723"/>
    </source>
</evidence>
<dbReference type="InterPro" id="IPR002048">
    <property type="entry name" value="EF_hand_dom"/>
</dbReference>
<feature type="domain" description="EF-hand" evidence="6">
    <location>
        <begin position="44"/>
        <end position="79"/>
    </location>
</feature>
<dbReference type="EMBL" id="CAKOFQ010007428">
    <property type="protein sequence ID" value="CAH2000900.1"/>
    <property type="molecule type" value="Genomic_DNA"/>
</dbReference>
<keyword evidence="2" id="KW-0479">Metal-binding</keyword>
<accession>A0A9P0LLB2</accession>
<evidence type="ECO:0000256" key="1">
    <source>
        <dbReference type="ARBA" id="ARBA00001936"/>
    </source>
</evidence>
<evidence type="ECO:0000256" key="3">
    <source>
        <dbReference type="ARBA" id="ARBA00022837"/>
    </source>
</evidence>
<evidence type="ECO:0000259" key="6">
    <source>
        <dbReference type="PROSITE" id="PS50222"/>
    </source>
</evidence>
<dbReference type="GO" id="GO:0005509">
    <property type="term" value="F:calcium ion binding"/>
    <property type="evidence" value="ECO:0007669"/>
    <property type="project" value="InterPro"/>
</dbReference>
<keyword evidence="4" id="KW-0464">Manganese</keyword>
<dbReference type="AlphaFoldDB" id="A0A9P0LLB2"/>
<keyword evidence="3" id="KW-0106">Calcium</keyword>
<dbReference type="Gene3D" id="1.10.238.10">
    <property type="entry name" value="EF-hand"/>
    <property type="match status" value="1"/>
</dbReference>
<dbReference type="PANTHER" id="PTHR45668">
    <property type="entry name" value="SERINE/THREONINE-PROTEIN PHOSPHATASE 5-RELATED"/>
    <property type="match status" value="1"/>
</dbReference>
<evidence type="ECO:0000313" key="8">
    <source>
        <dbReference type="Proteomes" id="UP001152888"/>
    </source>
</evidence>
<dbReference type="PANTHER" id="PTHR45668:SF3">
    <property type="entry name" value="SERINE_THREONINE-PROTEIN PHOSPHATASE RDGC"/>
    <property type="match status" value="1"/>
</dbReference>
<evidence type="ECO:0000313" key="7">
    <source>
        <dbReference type="EMBL" id="CAH2000900.1"/>
    </source>
</evidence>
<comment type="cofactor">
    <cofactor evidence="1">
        <name>Mn(2+)</name>
        <dbReference type="ChEBI" id="CHEBI:29035"/>
    </cofactor>
</comment>
<feature type="compositionally biased region" description="Polar residues" evidence="5">
    <location>
        <begin position="191"/>
        <end position="215"/>
    </location>
</feature>
<keyword evidence="8" id="KW-1185">Reference proteome</keyword>
<dbReference type="SMART" id="SM00054">
    <property type="entry name" value="EFh"/>
    <property type="match status" value="2"/>
</dbReference>
<organism evidence="7 8">
    <name type="scientific">Acanthoscelides obtectus</name>
    <name type="common">Bean weevil</name>
    <name type="synonym">Bruchus obtectus</name>
    <dbReference type="NCBI Taxonomy" id="200917"/>
    <lineage>
        <taxon>Eukaryota</taxon>
        <taxon>Metazoa</taxon>
        <taxon>Ecdysozoa</taxon>
        <taxon>Arthropoda</taxon>
        <taxon>Hexapoda</taxon>
        <taxon>Insecta</taxon>
        <taxon>Pterygota</taxon>
        <taxon>Neoptera</taxon>
        <taxon>Endopterygota</taxon>
        <taxon>Coleoptera</taxon>
        <taxon>Polyphaga</taxon>
        <taxon>Cucujiformia</taxon>
        <taxon>Chrysomeloidea</taxon>
        <taxon>Chrysomelidae</taxon>
        <taxon>Bruchinae</taxon>
        <taxon>Bruchini</taxon>
        <taxon>Acanthoscelides</taxon>
    </lineage>
</organism>
<evidence type="ECO:0000256" key="5">
    <source>
        <dbReference type="SAM" id="MobiDB-lite"/>
    </source>
</evidence>
<protein>
    <recommendedName>
        <fullName evidence="6">EF-hand domain-containing protein</fullName>
    </recommendedName>
</protein>
<dbReference type="CDD" id="cd00051">
    <property type="entry name" value="EFh"/>
    <property type="match status" value="1"/>
</dbReference>